<dbReference type="InterPro" id="IPR015867">
    <property type="entry name" value="N-reg_PII/ATP_PRibTrfase_C"/>
</dbReference>
<dbReference type="Gene3D" id="3.40.1390.30">
    <property type="entry name" value="NIF3 (NGG1p interacting factor 3)-like"/>
    <property type="match status" value="1"/>
</dbReference>
<comment type="similarity">
    <text evidence="1">Belongs to the GTP cyclohydrolase I type 2/NIF3 family.</text>
</comment>
<organism evidence="3">
    <name type="scientific">bioreactor metagenome</name>
    <dbReference type="NCBI Taxonomy" id="1076179"/>
    <lineage>
        <taxon>unclassified sequences</taxon>
        <taxon>metagenomes</taxon>
        <taxon>ecological metagenomes</taxon>
    </lineage>
</organism>
<gene>
    <name evidence="3" type="ORF">SDC9_61413</name>
</gene>
<evidence type="ECO:0000313" key="3">
    <source>
        <dbReference type="EMBL" id="MPM15048.1"/>
    </source>
</evidence>
<evidence type="ECO:0000256" key="2">
    <source>
        <dbReference type="ARBA" id="ARBA00022723"/>
    </source>
</evidence>
<dbReference type="InterPro" id="IPR036069">
    <property type="entry name" value="DUF34/NIF3_sf"/>
</dbReference>
<dbReference type="PIRSF" id="PIRSF037489">
    <property type="entry name" value="UCP037489_NIF3_YqfO"/>
    <property type="match status" value="1"/>
</dbReference>
<dbReference type="Pfam" id="PF01784">
    <property type="entry name" value="DUF34_NIF3"/>
    <property type="match status" value="1"/>
</dbReference>
<evidence type="ECO:0000256" key="1">
    <source>
        <dbReference type="ARBA" id="ARBA00006964"/>
    </source>
</evidence>
<dbReference type="GO" id="GO:0005737">
    <property type="term" value="C:cytoplasm"/>
    <property type="evidence" value="ECO:0007669"/>
    <property type="project" value="TreeGrafter"/>
</dbReference>
<dbReference type="Gene3D" id="3.30.70.120">
    <property type="match status" value="1"/>
</dbReference>
<accession>A0A644XH03</accession>
<comment type="caution">
    <text evidence="3">The sequence shown here is derived from an EMBL/GenBank/DDBJ whole genome shotgun (WGS) entry which is preliminary data.</text>
</comment>
<dbReference type="NCBIfam" id="TIGR00486">
    <property type="entry name" value="YbgI_SA1388"/>
    <property type="match status" value="1"/>
</dbReference>
<keyword evidence="2" id="KW-0479">Metal-binding</keyword>
<dbReference type="InterPro" id="IPR017221">
    <property type="entry name" value="DUF34/NIF3_bac"/>
</dbReference>
<dbReference type="GO" id="GO:0046872">
    <property type="term" value="F:metal ion binding"/>
    <property type="evidence" value="ECO:0007669"/>
    <property type="project" value="UniProtKB-KW"/>
</dbReference>
<dbReference type="EMBL" id="VSSQ01002377">
    <property type="protein sequence ID" value="MPM15048.1"/>
    <property type="molecule type" value="Genomic_DNA"/>
</dbReference>
<proteinExistence type="inferred from homology"/>
<keyword evidence="3" id="KW-0378">Hydrolase</keyword>
<dbReference type="PANTHER" id="PTHR13799">
    <property type="entry name" value="NGG1 INTERACTING FACTOR 3"/>
    <property type="match status" value="1"/>
</dbReference>
<dbReference type="FunFam" id="3.30.70.120:FF:000006">
    <property type="entry name" value="GTP cyclohydrolase 1 type 2 homolog"/>
    <property type="match status" value="1"/>
</dbReference>
<protein>
    <submittedName>
        <fullName evidence="3">GTP cyclohydrolase 1 type 2</fullName>
    </submittedName>
</protein>
<dbReference type="GO" id="GO:0016787">
    <property type="term" value="F:hydrolase activity"/>
    <property type="evidence" value="ECO:0007669"/>
    <property type="project" value="UniProtKB-KW"/>
</dbReference>
<dbReference type="AlphaFoldDB" id="A0A644XH03"/>
<name>A0A644XH03_9ZZZZ</name>
<dbReference type="FunFam" id="3.40.1390.30:FF:000001">
    <property type="entry name" value="GTP cyclohydrolase 1 type 2"/>
    <property type="match status" value="1"/>
</dbReference>
<dbReference type="InterPro" id="IPR002678">
    <property type="entry name" value="DUF34/NIF3"/>
</dbReference>
<dbReference type="PANTHER" id="PTHR13799:SF14">
    <property type="entry name" value="GTP CYCLOHYDROLASE 1 TYPE 2 HOMOLOG"/>
    <property type="match status" value="1"/>
</dbReference>
<reference evidence="3" key="1">
    <citation type="submission" date="2019-08" db="EMBL/GenBank/DDBJ databases">
        <authorList>
            <person name="Kucharzyk K."/>
            <person name="Murdoch R.W."/>
            <person name="Higgins S."/>
            <person name="Loffler F."/>
        </authorList>
    </citation>
    <scope>NUCLEOTIDE SEQUENCE</scope>
</reference>
<sequence>MKCKDFFREFESRVPVSVQESYDNCGLQIGNPDNEISGILYSLDVTMQAVDLAVSGNCNLIISHHPFIFGGLRNINLANNTGKIIEKCLKENLVIYSAHTNFDKSPFGVSASLANILELSDVSVLDSVEGKLKKLVTFCPEAQSNALRNALFEAGTGYIGNYDSCSFNVSGFGTFRAGENANPFVGEKGAVHHEPEIRIETVFPVWNQTAVLSALFAFHPYEEVAFDIYNLENSWNGYGLGSVGVLKNPLDPSAFLDKIKSALKIKHLRHGRLLPDRITRVAVCGGAGASLISKAIQSGAQAYVTADLKYHDFQAADGRILLIDAGHFETEIFALSALKSLVSEILPNFAPQIISPESNWVNTV</sequence>
<dbReference type="SUPFAM" id="SSF102705">
    <property type="entry name" value="NIF3 (NGG1p interacting factor 3)-like"/>
    <property type="match status" value="1"/>
</dbReference>